<accession>A0A448XRD6</accession>
<feature type="compositionally biased region" description="Polar residues" evidence="1">
    <location>
        <begin position="104"/>
        <end position="127"/>
    </location>
</feature>
<keyword evidence="3" id="KW-1185">Reference proteome</keyword>
<sequence>MSHFNLFSTHLRVTTFKASHVVMTVTRVVHRMTASEAVGRSCLRFWVGSVRSKCRASTDRNGCAEQMGLLKDLRLHTTQLLFPPTDQLLFIFFLSPLSSPLPCSAQQASDGEAATSSDEQGHSNSQGPYPRLQFERGEYAFVVPFSSFALTATDGTGRWEASVSDTASSEALATVCQSSNSEKQDSVQQGPRDEQIRLVHADRSSVLPRRLNVFFQRRLTDTRRWTELRDRHFSIWCWVVFSRKCWFLALTVVFFRPTYQRATQRRSFARDWQQFTTYASWIIVAGPYLSRVCSTHVLDDRDRHQFVFRGPVGCGRRVGTSA</sequence>
<comment type="caution">
    <text evidence="2">The sequence shown here is derived from an EMBL/GenBank/DDBJ whole genome shotgun (WGS) entry which is preliminary data.</text>
</comment>
<reference evidence="2" key="1">
    <citation type="submission" date="2018-11" db="EMBL/GenBank/DDBJ databases">
        <authorList>
            <consortium name="Pathogen Informatics"/>
        </authorList>
    </citation>
    <scope>NUCLEOTIDE SEQUENCE</scope>
</reference>
<dbReference type="AlphaFoldDB" id="A0A448XRD6"/>
<dbReference type="Proteomes" id="UP000784294">
    <property type="component" value="Unassembled WGS sequence"/>
</dbReference>
<feature type="region of interest" description="Disordered" evidence="1">
    <location>
        <begin position="104"/>
        <end position="129"/>
    </location>
</feature>
<dbReference type="EMBL" id="CAAALY010278007">
    <property type="protein sequence ID" value="VEL42985.1"/>
    <property type="molecule type" value="Genomic_DNA"/>
</dbReference>
<protein>
    <submittedName>
        <fullName evidence="2">Uncharacterized protein</fullName>
    </submittedName>
</protein>
<name>A0A448XRD6_9PLAT</name>
<proteinExistence type="predicted"/>
<organism evidence="2 3">
    <name type="scientific">Protopolystoma xenopodis</name>
    <dbReference type="NCBI Taxonomy" id="117903"/>
    <lineage>
        <taxon>Eukaryota</taxon>
        <taxon>Metazoa</taxon>
        <taxon>Spiralia</taxon>
        <taxon>Lophotrochozoa</taxon>
        <taxon>Platyhelminthes</taxon>
        <taxon>Monogenea</taxon>
        <taxon>Polyopisthocotylea</taxon>
        <taxon>Polystomatidea</taxon>
        <taxon>Polystomatidae</taxon>
        <taxon>Protopolystoma</taxon>
    </lineage>
</organism>
<evidence type="ECO:0000313" key="2">
    <source>
        <dbReference type="EMBL" id="VEL42985.1"/>
    </source>
</evidence>
<evidence type="ECO:0000313" key="3">
    <source>
        <dbReference type="Proteomes" id="UP000784294"/>
    </source>
</evidence>
<gene>
    <name evidence="2" type="ORF">PXEA_LOCUS36425</name>
</gene>
<evidence type="ECO:0000256" key="1">
    <source>
        <dbReference type="SAM" id="MobiDB-lite"/>
    </source>
</evidence>